<dbReference type="Pfam" id="PF14310">
    <property type="entry name" value="Fn3-like"/>
    <property type="match status" value="1"/>
</dbReference>
<gene>
    <name evidence="14" type="ORF">BDZ94DRAFT_780946</name>
</gene>
<keyword evidence="8" id="KW-0119">Carbohydrate metabolism</keyword>
<keyword evidence="6" id="KW-0136">Cellulose degradation</keyword>
<evidence type="ECO:0000256" key="1">
    <source>
        <dbReference type="ARBA" id="ARBA00000448"/>
    </source>
</evidence>
<evidence type="ECO:0000256" key="7">
    <source>
        <dbReference type="ARBA" id="ARBA00023180"/>
    </source>
</evidence>
<keyword evidence="12" id="KW-0732">Signal</keyword>
<evidence type="ECO:0000256" key="10">
    <source>
        <dbReference type="ARBA" id="ARBA00023326"/>
    </source>
</evidence>
<evidence type="ECO:0000256" key="12">
    <source>
        <dbReference type="SAM" id="SignalP"/>
    </source>
</evidence>
<keyword evidence="7" id="KW-0325">Glycoprotein</keyword>
<keyword evidence="15" id="KW-1185">Reference proteome</keyword>
<evidence type="ECO:0000256" key="4">
    <source>
        <dbReference type="ARBA" id="ARBA00012744"/>
    </source>
</evidence>
<comment type="pathway">
    <text evidence="2">Glycan metabolism; cellulose degradation.</text>
</comment>
<protein>
    <recommendedName>
        <fullName evidence="4">beta-glucosidase</fullName>
        <ecNumber evidence="4">3.2.1.21</ecNumber>
    </recommendedName>
</protein>
<keyword evidence="5 14" id="KW-0378">Hydrolase</keyword>
<dbReference type="Gene3D" id="2.60.40.10">
    <property type="entry name" value="Immunoglobulins"/>
    <property type="match status" value="1"/>
</dbReference>
<comment type="similarity">
    <text evidence="3">Belongs to the glycosyl hydrolase 3 family.</text>
</comment>
<dbReference type="GO" id="GO:0030245">
    <property type="term" value="P:cellulose catabolic process"/>
    <property type="evidence" value="ECO:0007669"/>
    <property type="project" value="UniProtKB-KW"/>
</dbReference>
<evidence type="ECO:0000256" key="2">
    <source>
        <dbReference type="ARBA" id="ARBA00004987"/>
    </source>
</evidence>
<evidence type="ECO:0000256" key="11">
    <source>
        <dbReference type="SAM" id="MobiDB-lite"/>
    </source>
</evidence>
<reference evidence="14" key="1">
    <citation type="submission" date="2020-11" db="EMBL/GenBank/DDBJ databases">
        <authorList>
            <consortium name="DOE Joint Genome Institute"/>
            <person name="Ahrendt S."/>
            <person name="Riley R."/>
            <person name="Andreopoulos W."/>
            <person name="Labutti K."/>
            <person name="Pangilinan J."/>
            <person name="Ruiz-Duenas F.J."/>
            <person name="Barrasa J.M."/>
            <person name="Sanchez-Garcia M."/>
            <person name="Camarero S."/>
            <person name="Miyauchi S."/>
            <person name="Serrano A."/>
            <person name="Linde D."/>
            <person name="Babiker R."/>
            <person name="Drula E."/>
            <person name="Ayuso-Fernandez I."/>
            <person name="Pacheco R."/>
            <person name="Padilla G."/>
            <person name="Ferreira P."/>
            <person name="Barriuso J."/>
            <person name="Kellner H."/>
            <person name="Castanera R."/>
            <person name="Alfaro M."/>
            <person name="Ramirez L."/>
            <person name="Pisabarro A.G."/>
            <person name="Kuo A."/>
            <person name="Tritt A."/>
            <person name="Lipzen A."/>
            <person name="He G."/>
            <person name="Yan M."/>
            <person name="Ng V."/>
            <person name="Cullen D."/>
            <person name="Martin F."/>
            <person name="Rosso M.-N."/>
            <person name="Henrissat B."/>
            <person name="Hibbett D."/>
            <person name="Martinez A.T."/>
            <person name="Grigoriev I.V."/>
        </authorList>
    </citation>
    <scope>NUCLEOTIDE SEQUENCE</scope>
    <source>
        <strain evidence="14">CBS 247.69</strain>
    </source>
</reference>
<dbReference type="PRINTS" id="PR00133">
    <property type="entry name" value="GLHYDRLASE3"/>
</dbReference>
<comment type="catalytic activity">
    <reaction evidence="1">
        <text>Hydrolysis of terminal, non-reducing beta-D-glucosyl residues with release of beta-D-glucose.</text>
        <dbReference type="EC" id="3.2.1.21"/>
    </reaction>
</comment>
<feature type="region of interest" description="Disordered" evidence="11">
    <location>
        <begin position="50"/>
        <end position="101"/>
    </location>
</feature>
<sequence>MVSQRFHKLALLSVVIWTLAPLASSIAPSAFSASASASISASRHESASASSHAALTSTPSGSSAQPPSSGISASSSGLGSTPASSSASASGTGTASGFVPFPPPSQAPIPGVFPVTSPQHPPSTGDSMQIIPDFAPAWAAAYKKAKAKIASFSLEELVSVTTGMQASGMVGRCVGNIPPIEPATGRGWAGLCLEDSPLGVRLADFVTSFPTGINTAATFNRSLIRTRGLFMGEEHKGKGVNVALGPMMNLARVAEGGRNFEGFGEDPFLAGEAAYETILGMQEGGVQACAKHFIDNEQEHARTTSSSNVDDRTQHEVYAHPFLRSVMAGVTSVMCSYNLINNTYACENDKTLNDVLKREFGFQGYVMSDWGGTHSTLSAAAGLDMTMPGNVGNGPGSFFGGNLTAFVQNQTISEDRVKDMATRIFAGWYFLNQDSSSYPAVNFNGNNQGDEATNEHIDVQDDHFKVVREIGAASTVLLKNERGALPLKRPRSILLAGSDAGPARTAGPNAFRNQGGNDGVLAMGGGSGTADLTYLISPYEALQRRAREDRTTVTWIFDDFNLARASSMAVGRSVALVFINSDSSEGSDRTNITAWHGGDDLVLAVAAQNNNTIVVVHSVGQLIVEPWIDHPNVTALLWAGAPGQEAGNSITDVLYGDWNPSGRLPYTIAKRLEDYSAQVVLGSGTATNPLPVPYDEQLLIGYRAFDARNITPRFEFGFGLSYTKFSYSNLRVEKLSSGNSDLEKNWDAGKSSPIAVGSSTAAWLHRPAFKVTFDVKNTGSVAGGEIPQLYLQMPASAEEPPSILKGFTDVQLRPGQQKSLEITLSRYSLSVWDIVDQGWKKPEGTIGVAVGASSRDFRLHGKIPA</sequence>
<dbReference type="AlphaFoldDB" id="A0A9P5YFJ3"/>
<dbReference type="SUPFAM" id="SSF51445">
    <property type="entry name" value="(Trans)glycosidases"/>
    <property type="match status" value="1"/>
</dbReference>
<name>A0A9P5YFJ3_9AGAR</name>
<dbReference type="InterPro" id="IPR050288">
    <property type="entry name" value="Cellulose_deg_GH3"/>
</dbReference>
<organism evidence="14 15">
    <name type="scientific">Collybia nuda</name>
    <dbReference type="NCBI Taxonomy" id="64659"/>
    <lineage>
        <taxon>Eukaryota</taxon>
        <taxon>Fungi</taxon>
        <taxon>Dikarya</taxon>
        <taxon>Basidiomycota</taxon>
        <taxon>Agaricomycotina</taxon>
        <taxon>Agaricomycetes</taxon>
        <taxon>Agaricomycetidae</taxon>
        <taxon>Agaricales</taxon>
        <taxon>Tricholomatineae</taxon>
        <taxon>Clitocybaceae</taxon>
        <taxon>Collybia</taxon>
    </lineage>
</organism>
<accession>A0A9P5YFJ3</accession>
<dbReference type="Pfam" id="PF01915">
    <property type="entry name" value="Glyco_hydro_3_C"/>
    <property type="match status" value="1"/>
</dbReference>
<evidence type="ECO:0000256" key="6">
    <source>
        <dbReference type="ARBA" id="ARBA00023001"/>
    </source>
</evidence>
<comment type="caution">
    <text evidence="14">The sequence shown here is derived from an EMBL/GenBank/DDBJ whole genome shotgun (WGS) entry which is preliminary data.</text>
</comment>
<dbReference type="GO" id="GO:0008422">
    <property type="term" value="F:beta-glucosidase activity"/>
    <property type="evidence" value="ECO:0007669"/>
    <property type="project" value="UniProtKB-EC"/>
</dbReference>
<dbReference type="OrthoDB" id="416222at2759"/>
<dbReference type="InterPro" id="IPR036962">
    <property type="entry name" value="Glyco_hydro_3_N_sf"/>
</dbReference>
<feature type="compositionally biased region" description="Low complexity" evidence="11">
    <location>
        <begin position="50"/>
        <end position="97"/>
    </location>
</feature>
<feature type="signal peptide" evidence="12">
    <location>
        <begin position="1"/>
        <end position="25"/>
    </location>
</feature>
<keyword evidence="9" id="KW-0326">Glycosidase</keyword>
<dbReference type="SUPFAM" id="SSF52279">
    <property type="entry name" value="Beta-D-glucan exohydrolase, C-terminal domain"/>
    <property type="match status" value="1"/>
</dbReference>
<dbReference type="Pfam" id="PF00933">
    <property type="entry name" value="Glyco_hydro_3"/>
    <property type="match status" value="1"/>
</dbReference>
<dbReference type="FunFam" id="3.20.20.300:FF:000002">
    <property type="entry name" value="Probable beta-glucosidase"/>
    <property type="match status" value="1"/>
</dbReference>
<feature type="domain" description="Fibronectin type III-like" evidence="13">
    <location>
        <begin position="785"/>
        <end position="854"/>
    </location>
</feature>
<dbReference type="Gene3D" id="3.40.50.1700">
    <property type="entry name" value="Glycoside hydrolase family 3 C-terminal domain"/>
    <property type="match status" value="1"/>
</dbReference>
<dbReference type="InterPro" id="IPR013783">
    <property type="entry name" value="Ig-like_fold"/>
</dbReference>
<dbReference type="InterPro" id="IPR002772">
    <property type="entry name" value="Glyco_hydro_3_C"/>
</dbReference>
<feature type="chain" id="PRO_5040209173" description="beta-glucosidase" evidence="12">
    <location>
        <begin position="26"/>
        <end position="865"/>
    </location>
</feature>
<dbReference type="Gene3D" id="3.20.20.300">
    <property type="entry name" value="Glycoside hydrolase, family 3, N-terminal domain"/>
    <property type="match status" value="1"/>
</dbReference>
<dbReference type="FunFam" id="3.40.50.1700:FF:000003">
    <property type="entry name" value="Probable beta-glucosidase"/>
    <property type="match status" value="1"/>
</dbReference>
<dbReference type="PANTHER" id="PTHR42715">
    <property type="entry name" value="BETA-GLUCOSIDASE"/>
    <property type="match status" value="1"/>
</dbReference>
<proteinExistence type="inferred from homology"/>
<evidence type="ECO:0000256" key="8">
    <source>
        <dbReference type="ARBA" id="ARBA00023277"/>
    </source>
</evidence>
<evidence type="ECO:0000313" key="14">
    <source>
        <dbReference type="EMBL" id="KAF9468334.1"/>
    </source>
</evidence>
<evidence type="ECO:0000259" key="13">
    <source>
        <dbReference type="SMART" id="SM01217"/>
    </source>
</evidence>
<dbReference type="PANTHER" id="PTHR42715:SF2">
    <property type="entry name" value="BETA-GLUCOSIDASE F-RELATED"/>
    <property type="match status" value="1"/>
</dbReference>
<dbReference type="Proteomes" id="UP000807353">
    <property type="component" value="Unassembled WGS sequence"/>
</dbReference>
<dbReference type="InterPro" id="IPR036881">
    <property type="entry name" value="Glyco_hydro_3_C_sf"/>
</dbReference>
<dbReference type="SMART" id="SM01217">
    <property type="entry name" value="Fn3_like"/>
    <property type="match status" value="1"/>
</dbReference>
<evidence type="ECO:0000313" key="15">
    <source>
        <dbReference type="Proteomes" id="UP000807353"/>
    </source>
</evidence>
<keyword evidence="10" id="KW-0624">Polysaccharide degradation</keyword>
<dbReference type="InterPro" id="IPR017853">
    <property type="entry name" value="GH"/>
</dbReference>
<evidence type="ECO:0000256" key="5">
    <source>
        <dbReference type="ARBA" id="ARBA00022801"/>
    </source>
</evidence>
<dbReference type="InterPro" id="IPR026891">
    <property type="entry name" value="Fn3-like"/>
</dbReference>
<evidence type="ECO:0000256" key="9">
    <source>
        <dbReference type="ARBA" id="ARBA00023295"/>
    </source>
</evidence>
<dbReference type="InterPro" id="IPR001764">
    <property type="entry name" value="Glyco_hydro_3_N"/>
</dbReference>
<dbReference type="EC" id="3.2.1.21" evidence="4"/>
<dbReference type="EMBL" id="MU150233">
    <property type="protein sequence ID" value="KAF9468334.1"/>
    <property type="molecule type" value="Genomic_DNA"/>
</dbReference>
<evidence type="ECO:0000256" key="3">
    <source>
        <dbReference type="ARBA" id="ARBA00005336"/>
    </source>
</evidence>